<feature type="domain" description="AP2/ERF" evidence="8">
    <location>
        <begin position="94"/>
        <end position="152"/>
    </location>
</feature>
<dbReference type="Pfam" id="PF00847">
    <property type="entry name" value="AP2"/>
    <property type="match status" value="1"/>
</dbReference>
<keyword evidence="6" id="KW-0539">Nucleus</keyword>
<dbReference type="InterPro" id="IPR001471">
    <property type="entry name" value="AP2/ERF_dom"/>
</dbReference>
<dbReference type="PROSITE" id="PS51032">
    <property type="entry name" value="AP2_ERF"/>
    <property type="match status" value="1"/>
</dbReference>
<dbReference type="Gene3D" id="3.30.730.10">
    <property type="entry name" value="AP2/ERF domain"/>
    <property type="match status" value="1"/>
</dbReference>
<feature type="compositionally biased region" description="Low complexity" evidence="7">
    <location>
        <begin position="173"/>
        <end position="187"/>
    </location>
</feature>
<reference evidence="9" key="1">
    <citation type="submission" date="2017-03" db="EMBL/GenBank/DDBJ databases">
        <title>Comparative transcriptomes analysis of roots and MeJA-induced roots and identification of AP2/ERF transcription factors in Panax notoginseng.</title>
        <authorList>
            <person name="Lu X."/>
            <person name="Zheng X."/>
            <person name="Lin T."/>
            <person name="Wang L."/>
            <person name="Zhou P."/>
            <person name="Li P."/>
        </authorList>
    </citation>
    <scope>NUCLEOTIDE SEQUENCE</scope>
    <source>
        <strain evidence="9">Root</strain>
    </source>
</reference>
<evidence type="ECO:0000313" key="9">
    <source>
        <dbReference type="EMBL" id="AUY63105.1"/>
    </source>
</evidence>
<organism evidence="9">
    <name type="scientific">Panax notoginseng</name>
    <name type="common">notoginseng</name>
    <dbReference type="NCBI Taxonomy" id="44586"/>
    <lineage>
        <taxon>Eukaryota</taxon>
        <taxon>Viridiplantae</taxon>
        <taxon>Streptophyta</taxon>
        <taxon>Embryophyta</taxon>
        <taxon>Tracheophyta</taxon>
        <taxon>Spermatophyta</taxon>
        <taxon>Magnoliopsida</taxon>
        <taxon>eudicotyledons</taxon>
        <taxon>Gunneridae</taxon>
        <taxon>Pentapetalae</taxon>
        <taxon>asterids</taxon>
        <taxon>campanulids</taxon>
        <taxon>Apiales</taxon>
        <taxon>Araliaceae</taxon>
        <taxon>Panax</taxon>
    </lineage>
</organism>
<accession>A0A3S6ZRE2</accession>
<dbReference type="SMART" id="SM00380">
    <property type="entry name" value="AP2"/>
    <property type="match status" value="1"/>
</dbReference>
<keyword evidence="2" id="KW-0611">Plant defense</keyword>
<evidence type="ECO:0000256" key="6">
    <source>
        <dbReference type="ARBA" id="ARBA00023242"/>
    </source>
</evidence>
<sequence length="223" mass="24878">MCSQVLSDSDFSVLESIRQHLLNDADDWDIFSATNSSDAPIYSRSPSFSCSENSVEFPLNLDCTLEWIGVLENEVTKEETVAARENHAQQEWKRYRGVRRRPWGKFAAEIRDPSRKGARMWLGTYDTPEDAALAYDKAAFKLRGSRAKVNFPNLLSSNVSAPVNVTTKRRSPESSPSATSSSSSENSSGKRRKNVVGSSDSEDLEEMFTLTLTPEDLLLLNSL</sequence>
<dbReference type="SUPFAM" id="SSF54171">
    <property type="entry name" value="DNA-binding domain"/>
    <property type="match status" value="1"/>
</dbReference>
<proteinExistence type="evidence at transcript level"/>
<evidence type="ECO:0000256" key="4">
    <source>
        <dbReference type="ARBA" id="ARBA00023125"/>
    </source>
</evidence>
<keyword evidence="4" id="KW-0238">DNA-binding</keyword>
<dbReference type="InterPro" id="IPR044808">
    <property type="entry name" value="ERF_plant"/>
</dbReference>
<name>A0A3S6ZRE2_9APIA</name>
<keyword evidence="5" id="KW-0804">Transcription</keyword>
<dbReference type="InterPro" id="IPR016177">
    <property type="entry name" value="DNA-bd_dom_sf"/>
</dbReference>
<keyword evidence="3" id="KW-0805">Transcription regulation</keyword>
<dbReference type="PRINTS" id="PR00367">
    <property type="entry name" value="ETHRSPELEMNT"/>
</dbReference>
<feature type="region of interest" description="Disordered" evidence="7">
    <location>
        <begin position="162"/>
        <end position="207"/>
    </location>
</feature>
<evidence type="ECO:0000259" key="8">
    <source>
        <dbReference type="PROSITE" id="PS51032"/>
    </source>
</evidence>
<dbReference type="AlphaFoldDB" id="A0A3S6ZRE2"/>
<dbReference type="InterPro" id="IPR036955">
    <property type="entry name" value="AP2/ERF_dom_sf"/>
</dbReference>
<dbReference type="CDD" id="cd00018">
    <property type="entry name" value="AP2"/>
    <property type="match status" value="1"/>
</dbReference>
<dbReference type="FunFam" id="3.30.730.10:FF:000001">
    <property type="entry name" value="Ethylene-responsive transcription factor 2"/>
    <property type="match status" value="1"/>
</dbReference>
<protein>
    <submittedName>
        <fullName evidence="9">AP2/ERF transcription factor</fullName>
    </submittedName>
</protein>
<dbReference type="GO" id="GO:0003700">
    <property type="term" value="F:DNA-binding transcription factor activity"/>
    <property type="evidence" value="ECO:0007669"/>
    <property type="project" value="InterPro"/>
</dbReference>
<dbReference type="EMBL" id="KY817614">
    <property type="protein sequence ID" value="AUY63105.1"/>
    <property type="molecule type" value="mRNA"/>
</dbReference>
<evidence type="ECO:0000256" key="5">
    <source>
        <dbReference type="ARBA" id="ARBA00023163"/>
    </source>
</evidence>
<evidence type="ECO:0000256" key="3">
    <source>
        <dbReference type="ARBA" id="ARBA00023015"/>
    </source>
</evidence>
<evidence type="ECO:0000256" key="7">
    <source>
        <dbReference type="SAM" id="MobiDB-lite"/>
    </source>
</evidence>
<dbReference type="GO" id="GO:0003677">
    <property type="term" value="F:DNA binding"/>
    <property type="evidence" value="ECO:0007669"/>
    <property type="project" value="UniProtKB-KW"/>
</dbReference>
<dbReference type="PANTHER" id="PTHR31190:SF407">
    <property type="entry name" value="ETHYLENE-RESPONSIVE TRANSCRIPTION FACTOR 13-LIKE"/>
    <property type="match status" value="1"/>
</dbReference>
<comment type="subcellular location">
    <subcellularLocation>
        <location evidence="1">Nucleus</location>
    </subcellularLocation>
</comment>
<dbReference type="PANTHER" id="PTHR31190">
    <property type="entry name" value="DNA-BINDING DOMAIN"/>
    <property type="match status" value="1"/>
</dbReference>
<dbReference type="SMR" id="A0A3S6ZRE2"/>
<dbReference type="GO" id="GO:0005634">
    <property type="term" value="C:nucleus"/>
    <property type="evidence" value="ECO:0007669"/>
    <property type="project" value="UniProtKB-SubCell"/>
</dbReference>
<evidence type="ECO:0000256" key="1">
    <source>
        <dbReference type="ARBA" id="ARBA00004123"/>
    </source>
</evidence>
<dbReference type="GO" id="GO:0006952">
    <property type="term" value="P:defense response"/>
    <property type="evidence" value="ECO:0007669"/>
    <property type="project" value="UniProtKB-KW"/>
</dbReference>
<dbReference type="GO" id="GO:0009873">
    <property type="term" value="P:ethylene-activated signaling pathway"/>
    <property type="evidence" value="ECO:0007669"/>
    <property type="project" value="InterPro"/>
</dbReference>
<evidence type="ECO:0000256" key="2">
    <source>
        <dbReference type="ARBA" id="ARBA00022821"/>
    </source>
</evidence>